<dbReference type="Gene3D" id="2.60.40.1880">
    <property type="entry name" value="Invasion associated locus B (IalB) protein"/>
    <property type="match status" value="1"/>
</dbReference>
<reference evidence="1 2" key="1">
    <citation type="submission" date="2020-08" db="EMBL/GenBank/DDBJ databases">
        <title>Genomic Encyclopedia of Type Strains, Phase IV (KMG-IV): sequencing the most valuable type-strain genomes for metagenomic binning, comparative biology and taxonomic classification.</title>
        <authorList>
            <person name="Goeker M."/>
        </authorList>
    </citation>
    <scope>NUCLEOTIDE SEQUENCE [LARGE SCALE GENOMIC DNA]</scope>
    <source>
        <strain evidence="1 2">DSM 28760</strain>
    </source>
</reference>
<evidence type="ECO:0000313" key="1">
    <source>
        <dbReference type="EMBL" id="MBB3809236.1"/>
    </source>
</evidence>
<dbReference type="Proteomes" id="UP000537592">
    <property type="component" value="Unassembled WGS sequence"/>
</dbReference>
<sequence>MNDLVKTLTAGAAAVVAFAGGLLLPAGIGGGYAAAQDQNAAAPTTPQRVETTVYNAWTVTCRDLEDKKNDCAAMLRVADKDSGNIVLVWVVGKDQANKLTSVIQTPTGVQLAPGVSLKVGSAAARKLAYTACSPNQCDATLPADAPFVKEVTAGAEATATITLIDGRTAEFKFPLDGSAAALKRVAGS</sequence>
<proteinExistence type="predicted"/>
<accession>A0A7W5Z440</accession>
<dbReference type="RefSeq" id="WP_183751217.1">
    <property type="nucleotide sequence ID" value="NZ_JACICC010000002.1"/>
</dbReference>
<protein>
    <submittedName>
        <fullName evidence="1">Invasion protein IalB</fullName>
    </submittedName>
</protein>
<gene>
    <name evidence="1" type="ORF">FHS81_001306</name>
</gene>
<dbReference type="Pfam" id="PF06776">
    <property type="entry name" value="IalB"/>
    <property type="match status" value="1"/>
</dbReference>
<name>A0A7W5Z440_9HYPH</name>
<keyword evidence="2" id="KW-1185">Reference proteome</keyword>
<dbReference type="AlphaFoldDB" id="A0A7W5Z440"/>
<dbReference type="EMBL" id="JACICC010000002">
    <property type="protein sequence ID" value="MBB3809236.1"/>
    <property type="molecule type" value="Genomic_DNA"/>
</dbReference>
<comment type="caution">
    <text evidence="1">The sequence shown here is derived from an EMBL/GenBank/DDBJ whole genome shotgun (WGS) entry which is preliminary data.</text>
</comment>
<dbReference type="InterPro" id="IPR038696">
    <property type="entry name" value="IalB_sf"/>
</dbReference>
<evidence type="ECO:0000313" key="2">
    <source>
        <dbReference type="Proteomes" id="UP000537592"/>
    </source>
</evidence>
<dbReference type="InterPro" id="IPR010642">
    <property type="entry name" value="Invasion_prot_B"/>
</dbReference>
<organism evidence="1 2">
    <name type="scientific">Pseudochelatococcus contaminans</name>
    <dbReference type="NCBI Taxonomy" id="1538103"/>
    <lineage>
        <taxon>Bacteria</taxon>
        <taxon>Pseudomonadati</taxon>
        <taxon>Pseudomonadota</taxon>
        <taxon>Alphaproteobacteria</taxon>
        <taxon>Hyphomicrobiales</taxon>
        <taxon>Chelatococcaceae</taxon>
        <taxon>Pseudochelatococcus</taxon>
    </lineage>
</organism>